<dbReference type="PANTHER" id="PTHR35485">
    <property type="entry name" value="OS01G0888900 PROTEIN"/>
    <property type="match status" value="1"/>
</dbReference>
<evidence type="ECO:0000313" key="2">
    <source>
        <dbReference type="EMBL" id="KAK4740943.1"/>
    </source>
</evidence>
<evidence type="ECO:0000256" key="1">
    <source>
        <dbReference type="SAM" id="MobiDB-lite"/>
    </source>
</evidence>
<gene>
    <name evidence="2" type="ORF">SAY87_024531</name>
</gene>
<dbReference type="EMBL" id="JAXIOK010000024">
    <property type="protein sequence ID" value="KAK4740943.1"/>
    <property type="molecule type" value="Genomic_DNA"/>
</dbReference>
<proteinExistence type="predicted"/>
<dbReference type="Proteomes" id="UP001345219">
    <property type="component" value="Chromosome 19"/>
</dbReference>
<dbReference type="AlphaFoldDB" id="A0AAN7GK10"/>
<protein>
    <submittedName>
        <fullName evidence="2">Uncharacterized protein</fullName>
    </submittedName>
</protein>
<sequence>MEGLIPIVFRAIKRTKTRSRYECLSSGAAQAYDIGDFRDRACLTPEIHRYAESGGKADDTATGRRFSTGHRRYNSTGDFMSSRDVHNFDGDIRQKQQQQQLVRFRSHKMVSCITGQPFSDRFPSDNVSNNGGNCSEELRYWNLPSYPWPKTPLLAELANCKDPTHKLDTQNRPTEMFGLSSR</sequence>
<organism evidence="2 3">
    <name type="scientific">Trapa incisa</name>
    <dbReference type="NCBI Taxonomy" id="236973"/>
    <lineage>
        <taxon>Eukaryota</taxon>
        <taxon>Viridiplantae</taxon>
        <taxon>Streptophyta</taxon>
        <taxon>Embryophyta</taxon>
        <taxon>Tracheophyta</taxon>
        <taxon>Spermatophyta</taxon>
        <taxon>Magnoliopsida</taxon>
        <taxon>eudicotyledons</taxon>
        <taxon>Gunneridae</taxon>
        <taxon>Pentapetalae</taxon>
        <taxon>rosids</taxon>
        <taxon>malvids</taxon>
        <taxon>Myrtales</taxon>
        <taxon>Lythraceae</taxon>
        <taxon>Trapa</taxon>
    </lineage>
</organism>
<dbReference type="PANTHER" id="PTHR35485:SF4">
    <property type="entry name" value="EXPRESSED PROTEIN"/>
    <property type="match status" value="1"/>
</dbReference>
<reference evidence="2 3" key="1">
    <citation type="journal article" date="2023" name="Hortic Res">
        <title>Pangenome of water caltrop reveals structural variations and asymmetric subgenome divergence after allopolyploidization.</title>
        <authorList>
            <person name="Zhang X."/>
            <person name="Chen Y."/>
            <person name="Wang L."/>
            <person name="Yuan Y."/>
            <person name="Fang M."/>
            <person name="Shi L."/>
            <person name="Lu R."/>
            <person name="Comes H.P."/>
            <person name="Ma Y."/>
            <person name="Chen Y."/>
            <person name="Huang G."/>
            <person name="Zhou Y."/>
            <person name="Zheng Z."/>
            <person name="Qiu Y."/>
        </authorList>
    </citation>
    <scope>NUCLEOTIDE SEQUENCE [LARGE SCALE GENOMIC DNA]</scope>
    <source>
        <tissue evidence="2">Roots</tissue>
    </source>
</reference>
<comment type="caution">
    <text evidence="2">The sequence shown here is derived from an EMBL/GenBank/DDBJ whole genome shotgun (WGS) entry which is preliminary data.</text>
</comment>
<evidence type="ECO:0000313" key="3">
    <source>
        <dbReference type="Proteomes" id="UP001345219"/>
    </source>
</evidence>
<feature type="region of interest" description="Disordered" evidence="1">
    <location>
        <begin position="53"/>
        <end position="73"/>
    </location>
</feature>
<feature type="compositionally biased region" description="Basic and acidic residues" evidence="1">
    <location>
        <begin position="53"/>
        <end position="62"/>
    </location>
</feature>
<keyword evidence="3" id="KW-1185">Reference proteome</keyword>
<accession>A0AAN7GK10</accession>
<name>A0AAN7GK10_9MYRT</name>